<dbReference type="RefSeq" id="WP_069421066.1">
    <property type="nucleotide sequence ID" value="NZ_CBCRZH010000100.1"/>
</dbReference>
<feature type="compositionally biased region" description="Low complexity" evidence="1">
    <location>
        <begin position="40"/>
        <end position="63"/>
    </location>
</feature>
<organism evidence="3 4">
    <name type="scientific">Mycobacterium intermedium</name>
    <dbReference type="NCBI Taxonomy" id="28445"/>
    <lineage>
        <taxon>Bacteria</taxon>
        <taxon>Bacillati</taxon>
        <taxon>Actinomycetota</taxon>
        <taxon>Actinomycetes</taxon>
        <taxon>Mycobacteriales</taxon>
        <taxon>Mycobacteriaceae</taxon>
        <taxon>Mycobacterium</taxon>
        <taxon>Mycobacterium simiae complex</taxon>
    </lineage>
</organism>
<proteinExistence type="predicted"/>
<comment type="caution">
    <text evidence="3">The sequence shown here is derived from an EMBL/GenBank/DDBJ whole genome shotgun (WGS) entry which is preliminary data.</text>
</comment>
<dbReference type="Proteomes" id="UP000192739">
    <property type="component" value="Unassembled WGS sequence"/>
</dbReference>
<dbReference type="EMBL" id="MVHT01000023">
    <property type="protein sequence ID" value="ORB06590.1"/>
    <property type="molecule type" value="Genomic_DNA"/>
</dbReference>
<feature type="transmembrane region" description="Helical" evidence="2">
    <location>
        <begin position="7"/>
        <end position="29"/>
    </location>
</feature>
<dbReference type="STRING" id="28445.BHQ20_20855"/>
<sequence>MDFFIQWLCYLAAFVTGSAVAWIIVTVSLGTGEERKSQPEAAPAADAAPAVDAADALDAADAAPAEDETDLLTAPIDAEPETEVLPGLADEVDTAVLPASSEVDKS</sequence>
<keyword evidence="2" id="KW-1133">Transmembrane helix</keyword>
<accession>A0A1E3S8Z6</accession>
<keyword evidence="2" id="KW-0472">Membrane</keyword>
<feature type="region of interest" description="Disordered" evidence="1">
    <location>
        <begin position="34"/>
        <end position="106"/>
    </location>
</feature>
<dbReference type="AlphaFoldDB" id="A0A1E3S8Z6"/>
<evidence type="ECO:0000256" key="2">
    <source>
        <dbReference type="SAM" id="Phobius"/>
    </source>
</evidence>
<keyword evidence="2" id="KW-0812">Transmembrane</keyword>
<evidence type="ECO:0000256" key="1">
    <source>
        <dbReference type="SAM" id="MobiDB-lite"/>
    </source>
</evidence>
<evidence type="ECO:0000313" key="3">
    <source>
        <dbReference type="EMBL" id="ORB06590.1"/>
    </source>
</evidence>
<protein>
    <submittedName>
        <fullName evidence="3">Uncharacterized protein</fullName>
    </submittedName>
</protein>
<reference evidence="3 4" key="1">
    <citation type="submission" date="2017-02" db="EMBL/GenBank/DDBJ databases">
        <title>The new phylogeny of genus Mycobacterium.</title>
        <authorList>
            <person name="Tortoli E."/>
            <person name="Trovato A."/>
            <person name="Cirillo D.M."/>
        </authorList>
    </citation>
    <scope>NUCLEOTIDE SEQUENCE [LARGE SCALE GENOMIC DNA]</scope>
    <source>
        <strain evidence="3 4">DSM 44049</strain>
    </source>
</reference>
<keyword evidence="4" id="KW-1185">Reference proteome</keyword>
<gene>
    <name evidence="3" type="ORF">BST27_10935</name>
</gene>
<evidence type="ECO:0000313" key="4">
    <source>
        <dbReference type="Proteomes" id="UP000192739"/>
    </source>
</evidence>
<name>A0A1E3S8Z6_MYCIE</name>